<dbReference type="RefSeq" id="WP_314797089.1">
    <property type="nucleotide sequence ID" value="NZ_CP130319.1"/>
</dbReference>
<accession>A0AA96RHA3</accession>
<reference evidence="1" key="1">
    <citation type="submission" date="2022-02" db="EMBL/GenBank/DDBJ databases">
        <title>Paenibacillus sp. MBLB1832 Whole Genome Shotgun Sequencing.</title>
        <authorList>
            <person name="Hwang C.Y."/>
            <person name="Cho E.-S."/>
            <person name="Seo M.-J."/>
        </authorList>
    </citation>
    <scope>NUCLEOTIDE SEQUENCE</scope>
    <source>
        <strain evidence="1">MBLB1832</strain>
    </source>
</reference>
<dbReference type="EMBL" id="CP130319">
    <property type="protein sequence ID" value="WNR43113.1"/>
    <property type="molecule type" value="Genomic_DNA"/>
</dbReference>
<dbReference type="InterPro" id="IPR026838">
    <property type="entry name" value="YheC/D"/>
</dbReference>
<dbReference type="KEGG" id="proo:MJB10_18610"/>
<evidence type="ECO:0000313" key="2">
    <source>
        <dbReference type="Proteomes" id="UP001304650"/>
    </source>
</evidence>
<sequence length="255" mass="29998">MTMNRARTVSSKWVKTKVLLRNKKLRTYVPETRLYNQRNLLLMLKKYKMVYVKPINGSFGQGVIRVEKSDQYRFQAGKAAKSFGTYQALFAALNKVKLNRSYLVQQGIHLLTHQRRIFDVRIMVQKNAQRRWESTGYIGRVAHPKKIVTNFHNSGRPLPLELLFGSYFTGQKKKAYIHHLRNLGYRIAKHYQMSYPGLKEIGVDIGVDTRLKPWVLEVNTAPDPFIFNQLKKKKMFHKVLRFSRANGRFIRARRK</sequence>
<protein>
    <submittedName>
        <fullName evidence="1">YheC/YheD family protein</fullName>
    </submittedName>
</protein>
<gene>
    <name evidence="1" type="ORF">MJB10_18610</name>
</gene>
<dbReference type="SUPFAM" id="SSF56059">
    <property type="entry name" value="Glutathione synthetase ATP-binding domain-like"/>
    <property type="match status" value="1"/>
</dbReference>
<dbReference type="AlphaFoldDB" id="A0AA96RHA3"/>
<organism evidence="1 2">
    <name type="scientific">Paenibacillus roseopurpureus</name>
    <dbReference type="NCBI Taxonomy" id="2918901"/>
    <lineage>
        <taxon>Bacteria</taxon>
        <taxon>Bacillati</taxon>
        <taxon>Bacillota</taxon>
        <taxon>Bacilli</taxon>
        <taxon>Bacillales</taxon>
        <taxon>Paenibacillaceae</taxon>
        <taxon>Paenibacillus</taxon>
    </lineage>
</organism>
<dbReference type="Proteomes" id="UP001304650">
    <property type="component" value="Chromosome"/>
</dbReference>
<keyword evidence="2" id="KW-1185">Reference proteome</keyword>
<name>A0AA96RHA3_9BACL</name>
<dbReference type="Pfam" id="PF14398">
    <property type="entry name" value="ATPgrasp_YheCD"/>
    <property type="match status" value="1"/>
</dbReference>
<evidence type="ECO:0000313" key="1">
    <source>
        <dbReference type="EMBL" id="WNR43113.1"/>
    </source>
</evidence>
<proteinExistence type="predicted"/>
<dbReference type="Gene3D" id="3.30.470.20">
    <property type="entry name" value="ATP-grasp fold, B domain"/>
    <property type="match status" value="1"/>
</dbReference>